<protein>
    <submittedName>
        <fullName evidence="2">DUF905 domain-containing protein</fullName>
    </submittedName>
</protein>
<proteinExistence type="inferred from homology"/>
<gene>
    <name evidence="2" type="ORF">D3H66_18275</name>
</gene>
<dbReference type="InterPro" id="IPR009253">
    <property type="entry name" value="DUF905"/>
</dbReference>
<dbReference type="Gene3D" id="3.30.160.130">
    <property type="entry name" value="ykff protein like domains"/>
    <property type="match status" value="1"/>
</dbReference>
<dbReference type="InterPro" id="IPR038612">
    <property type="entry name" value="YkfF-like_sf"/>
</dbReference>
<sequence length="86" mass="9679">MQTTDNTSLPPGSFTRAQAEAMAARYLNVTIEDDQGTHFRLVIRDCSEMLIWRDWNFAPQAGEILNRYLISDGIPVSPQSPQSLSH</sequence>
<dbReference type="AlphaFoldDB" id="A0A5B0SX25"/>
<dbReference type="RefSeq" id="WP_048242035.1">
    <property type="nucleotide sequence ID" value="NZ_CP101062.1"/>
</dbReference>
<evidence type="ECO:0000256" key="1">
    <source>
        <dbReference type="ARBA" id="ARBA00007059"/>
    </source>
</evidence>
<comment type="caution">
    <text evidence="2">The sequence shown here is derived from an EMBL/GenBank/DDBJ whole genome shotgun (WGS) entry which is preliminary data.</text>
</comment>
<reference evidence="2 3" key="1">
    <citation type="submission" date="2019-08" db="EMBL/GenBank/DDBJ databases">
        <title>Draft genome sequence of Citrobacter portucalensis strain isolated from green turtle.</title>
        <authorList>
            <person name="Fernandes M.R."/>
            <person name="Sellera F.P."/>
            <person name="Goldeberg D.W."/>
            <person name="Costa D.C."/>
            <person name="Lincopan N."/>
        </authorList>
    </citation>
    <scope>NUCLEOTIDE SEQUENCE [LARGE SCALE GENOMIC DNA]</scope>
    <source>
        <strain evidence="2 3">TV06</strain>
    </source>
</reference>
<dbReference type="EMBL" id="VTZD01000023">
    <property type="protein sequence ID" value="KAA1142135.1"/>
    <property type="molecule type" value="Genomic_DNA"/>
</dbReference>
<dbReference type="Proteomes" id="UP000323297">
    <property type="component" value="Unassembled WGS sequence"/>
</dbReference>
<organism evidence="2 3">
    <name type="scientific">Citrobacter portucalensis</name>
    <dbReference type="NCBI Taxonomy" id="1639133"/>
    <lineage>
        <taxon>Bacteria</taxon>
        <taxon>Pseudomonadati</taxon>
        <taxon>Pseudomonadota</taxon>
        <taxon>Gammaproteobacteria</taxon>
        <taxon>Enterobacterales</taxon>
        <taxon>Enterobacteriaceae</taxon>
        <taxon>Citrobacter</taxon>
        <taxon>Citrobacter freundii complex</taxon>
    </lineage>
</organism>
<dbReference type="SUPFAM" id="SSF54786">
    <property type="entry name" value="YcfA/nrd intein domain"/>
    <property type="match status" value="1"/>
</dbReference>
<accession>A0A5B0SX25</accession>
<name>A0A5B0SX25_9ENTR</name>
<dbReference type="Pfam" id="PF06006">
    <property type="entry name" value="DUF905"/>
    <property type="match status" value="1"/>
</dbReference>
<comment type="similarity">
    <text evidence="1">Belongs to the UPF0401 family.</text>
</comment>
<evidence type="ECO:0000313" key="3">
    <source>
        <dbReference type="Proteomes" id="UP000323297"/>
    </source>
</evidence>
<evidence type="ECO:0000313" key="2">
    <source>
        <dbReference type="EMBL" id="KAA1142135.1"/>
    </source>
</evidence>